<evidence type="ECO:0000313" key="3">
    <source>
        <dbReference type="EMBL" id="KAK0750997.1"/>
    </source>
</evidence>
<comment type="caution">
    <text evidence="3">The sequence shown here is derived from an EMBL/GenBank/DDBJ whole genome shotgun (WGS) entry which is preliminary data.</text>
</comment>
<name>A0AA40F4R9_9PEZI</name>
<dbReference type="InterPro" id="IPR050358">
    <property type="entry name" value="RSE1/DDB1/CFT1"/>
</dbReference>
<organism evidence="3 4">
    <name type="scientific">Schizothecium vesticola</name>
    <dbReference type="NCBI Taxonomy" id="314040"/>
    <lineage>
        <taxon>Eukaryota</taxon>
        <taxon>Fungi</taxon>
        <taxon>Dikarya</taxon>
        <taxon>Ascomycota</taxon>
        <taxon>Pezizomycotina</taxon>
        <taxon>Sordariomycetes</taxon>
        <taxon>Sordariomycetidae</taxon>
        <taxon>Sordariales</taxon>
        <taxon>Schizotheciaceae</taxon>
        <taxon>Schizothecium</taxon>
    </lineage>
</organism>
<dbReference type="Proteomes" id="UP001172155">
    <property type="component" value="Unassembled WGS sequence"/>
</dbReference>
<dbReference type="Gene3D" id="2.130.10.10">
    <property type="entry name" value="YVTN repeat-like/Quinoprotein amine dehydrogenase"/>
    <property type="match status" value="2"/>
</dbReference>
<dbReference type="Pfam" id="PF10433">
    <property type="entry name" value="Beta-prop_RSE1_1st"/>
    <property type="match status" value="1"/>
</dbReference>
<evidence type="ECO:0000259" key="2">
    <source>
        <dbReference type="Pfam" id="PF10433"/>
    </source>
</evidence>
<proteinExistence type="predicted"/>
<gene>
    <name evidence="3" type="ORF">B0T18DRAFT_401511</name>
</gene>
<dbReference type="InterPro" id="IPR015943">
    <property type="entry name" value="WD40/YVTN_repeat-like_dom_sf"/>
</dbReference>
<protein>
    <submittedName>
        <fullName evidence="3">Mono-functional DNA-alkylating methyl methanesulfonate N-term-domain-containing protein</fullName>
    </submittedName>
</protein>
<reference evidence="3" key="1">
    <citation type="submission" date="2023-06" db="EMBL/GenBank/DDBJ databases">
        <title>Genome-scale phylogeny and comparative genomics of the fungal order Sordariales.</title>
        <authorList>
            <consortium name="Lawrence Berkeley National Laboratory"/>
            <person name="Hensen N."/>
            <person name="Bonometti L."/>
            <person name="Westerberg I."/>
            <person name="Brannstrom I.O."/>
            <person name="Guillou S."/>
            <person name="Cros-Aarteil S."/>
            <person name="Calhoun S."/>
            <person name="Haridas S."/>
            <person name="Kuo A."/>
            <person name="Mondo S."/>
            <person name="Pangilinan J."/>
            <person name="Riley R."/>
            <person name="LaButti K."/>
            <person name="Andreopoulos B."/>
            <person name="Lipzen A."/>
            <person name="Chen C."/>
            <person name="Yanf M."/>
            <person name="Daum C."/>
            <person name="Ng V."/>
            <person name="Clum A."/>
            <person name="Steindorff A."/>
            <person name="Ohm R."/>
            <person name="Martin F."/>
            <person name="Silar P."/>
            <person name="Natvig D."/>
            <person name="Lalanne C."/>
            <person name="Gautier V."/>
            <person name="Ament-velasquez S.L."/>
            <person name="Kruys A."/>
            <person name="Hutchinson M.I."/>
            <person name="Powell A.J."/>
            <person name="Barry K."/>
            <person name="Miller A.N."/>
            <person name="Grigoriev I.V."/>
            <person name="Debuchy R."/>
            <person name="Gladieux P."/>
            <person name="Thoren M.H."/>
            <person name="Johannesson H."/>
        </authorList>
    </citation>
    <scope>NUCLEOTIDE SEQUENCE</scope>
    <source>
        <strain evidence="3">SMH3187-1</strain>
    </source>
</reference>
<sequence length="1313" mass="145146">MAFQTNVFRGGEWVTQTIDLETVLKPKVQPPKKPQPVKAPQCGLLTKTVAESRLFDSILPVRLRGAQYNDVAFIGSHDVQIYELRNDGQLNEVARKRDFGSRIRNAVVVGTFDIPDNGSSNLDSPIKSEDRGTGTSFSSDVSGRLPPQMLVLVLECGYNVFLFLTRGQDGTLEFVTEPAPFPTPREQLVHPGFHLAVDPSSRYIALASAQDLLVIYELESRATLDERYQAKSPLRPVRRIRSRAVQGVIHKVQFLYPRPGDDSHVILLLIIVRSGRSRMVIYEWTWGDSLRAVFAEEKTGHRMPVANQMPILIIPLTVKSAFMAISPDQIAVCTECLHGPPNFETFELDDTPPTPNHYGREDPVWTAWARPFRLSPYFKNRDCVYLAREDGVVIFVEADLESAMDRTTFIHRFDSNISGSFTSMFDTNTDVLLLGSDSGPGAIWKVPARQPPTCIGTLPNWSPAVDFVTTDEFSTCWQEDGAGRAKIEPRRYDRLRIPDRVFGTSGHGISGSLTEYRYGLKAGVGFDLEYSMEIKEAWLFPSVYGSGPNGYHLLLSVGGRSGLLHLSDDLSSIGDEVVESCTCDISTPTLAVAETNGFLVQVTTAFVVLSSQDDSTWLKHDDIFPNVALTVSDACILDEYLAVSAYAAGGGFQIHTLKVDFGNRSLSRTQTFAVDGDVTCLAFGPGHAVLAGIWKGGRALLGRGPPQLSTDLGTADLAMADISQAMAEKDSYFSGDGAVEAIASIVSVWGAVLMGTRSGEVIKLTDTGVEYERFGTTAPRISCGQASGSTEPTVLVACDKNLVQVRNHSPGSELFDSARPKDKLRVWPVEANNLAAVSPPIDYGVVVNLAAEGNGTTQIMMVSGARLLLAELDHQPGPVHRHIPIGGTPMKVIYSQQLQCLIAAVGKDDCPALMFIDPDTGEDLGTLVDKKTKAPIAGVQGLGLPGDRIFELVEWRYRAPDGRVWWYIIVATQEGRILTMATQKTEAADGGLPTILYWLQFQKRRFDRPVYAVGTYDSGLIYCVGQTVHCDYLDVEERRLRTTRSFDLGSPASSLRITRGSLMALTTKNSLEIIDNAAQDNEATSGPRHVDPRWRNAVHMIEVSGEQPEEPLSNMVLVSDRDCGVVGLWVPWQHPGNECEVVLEAELPTSIRRFRRGRTRPVWEQAQRAPRYGRMVSTVDDAEILGISLDGSIYHFTLLGLDAWRLLRFIQNVALTNEEMYPFTAEQVDDYGEFDPEPKMDKGVGTHVDGDMLQRCLEKRALERLMTWPSHEARFVELLDQLEGGRYTAGLARREQYFGLAYDILDYYLRPAL</sequence>
<dbReference type="EMBL" id="JAUKUD010000002">
    <property type="protein sequence ID" value="KAK0750997.1"/>
    <property type="molecule type" value="Genomic_DNA"/>
</dbReference>
<evidence type="ECO:0000256" key="1">
    <source>
        <dbReference type="SAM" id="MobiDB-lite"/>
    </source>
</evidence>
<feature type="domain" description="RSE1/DDB1/CPSF1 first beta-propeller" evidence="2">
    <location>
        <begin position="57"/>
        <end position="458"/>
    </location>
</feature>
<keyword evidence="4" id="KW-1185">Reference proteome</keyword>
<evidence type="ECO:0000313" key="4">
    <source>
        <dbReference type="Proteomes" id="UP001172155"/>
    </source>
</evidence>
<feature type="region of interest" description="Disordered" evidence="1">
    <location>
        <begin position="119"/>
        <end position="140"/>
    </location>
</feature>
<accession>A0AA40F4R9</accession>
<dbReference type="InterPro" id="IPR018846">
    <property type="entry name" value="Beta-prop_RSE1/DDB1/CPSF1_1st"/>
</dbReference>
<dbReference type="PANTHER" id="PTHR10644">
    <property type="entry name" value="DNA REPAIR/RNA PROCESSING CPSF FAMILY"/>
    <property type="match status" value="1"/>
</dbReference>